<gene>
    <name evidence="5" type="primary">ubiG</name>
    <name evidence="6" type="ORF">NBRC116591_22180</name>
</gene>
<proteinExistence type="inferred from homology"/>
<comment type="similarity">
    <text evidence="5">Belongs to the methyltransferase superfamily. UbiG/COQ3 family.</text>
</comment>
<dbReference type="SUPFAM" id="SSF53335">
    <property type="entry name" value="S-adenosyl-L-methionine-dependent methyltransferases"/>
    <property type="match status" value="1"/>
</dbReference>
<keyword evidence="2 5" id="KW-0808">Transferase</keyword>
<evidence type="ECO:0000256" key="3">
    <source>
        <dbReference type="ARBA" id="ARBA00022688"/>
    </source>
</evidence>
<dbReference type="RefSeq" id="WP_233089406.1">
    <property type="nucleotide sequence ID" value="NZ_BAABWN010000006.1"/>
</dbReference>
<sequence>MANVDPSELAKFEASAERWWDKNSEYKALHDINPIRCNYIEETQPVAEKKVLDVGCGGGILSEALALRGASVTGIDLSTAPLEVAKLHALETGVDIDYQKVSAEDFAQDHKEAFDIVTCMEMLEHVPDPASIVRACASMVKPGGYLFLSTINRNPKSYGAMIVGAEYLLKIVPKGTHDYSKFIKPSELSTMVRHADLSIRDITGLVYNPLTKDFKLSPNDVDINYFITAQKPE</sequence>
<dbReference type="Proteomes" id="UP001465153">
    <property type="component" value="Unassembled WGS sequence"/>
</dbReference>
<dbReference type="GO" id="GO:0008168">
    <property type="term" value="F:methyltransferase activity"/>
    <property type="evidence" value="ECO:0007669"/>
    <property type="project" value="UniProtKB-KW"/>
</dbReference>
<comment type="caution">
    <text evidence="6">The sequence shown here is derived from an EMBL/GenBank/DDBJ whole genome shotgun (WGS) entry which is preliminary data.</text>
</comment>
<comment type="pathway">
    <text evidence="5">Cofactor biosynthesis; ubiquinone biosynthesis.</text>
</comment>
<dbReference type="InterPro" id="IPR029063">
    <property type="entry name" value="SAM-dependent_MTases_sf"/>
</dbReference>
<dbReference type="PANTHER" id="PTHR43464:SF19">
    <property type="entry name" value="UBIQUINONE BIOSYNTHESIS O-METHYLTRANSFERASE, MITOCHONDRIAL"/>
    <property type="match status" value="1"/>
</dbReference>
<dbReference type="EC" id="2.1.1.64" evidence="5"/>
<feature type="binding site" evidence="5">
    <location>
        <position position="120"/>
    </location>
    <ligand>
        <name>S-adenosyl-L-methionine</name>
        <dbReference type="ChEBI" id="CHEBI:59789"/>
    </ligand>
</feature>
<keyword evidence="7" id="KW-1185">Reference proteome</keyword>
<evidence type="ECO:0000256" key="4">
    <source>
        <dbReference type="ARBA" id="ARBA00022691"/>
    </source>
</evidence>
<evidence type="ECO:0000313" key="7">
    <source>
        <dbReference type="Proteomes" id="UP001465153"/>
    </source>
</evidence>
<evidence type="ECO:0000256" key="2">
    <source>
        <dbReference type="ARBA" id="ARBA00022679"/>
    </source>
</evidence>
<evidence type="ECO:0000256" key="1">
    <source>
        <dbReference type="ARBA" id="ARBA00022603"/>
    </source>
</evidence>
<comment type="catalytic activity">
    <reaction evidence="5">
        <text>a 3-(all-trans-polyprenyl)benzene-1,2-diol + S-adenosyl-L-methionine = a 2-methoxy-6-(all-trans-polyprenyl)phenol + S-adenosyl-L-homocysteine + H(+)</text>
        <dbReference type="Rhea" id="RHEA:31411"/>
        <dbReference type="Rhea" id="RHEA-COMP:9550"/>
        <dbReference type="Rhea" id="RHEA-COMP:9551"/>
        <dbReference type="ChEBI" id="CHEBI:15378"/>
        <dbReference type="ChEBI" id="CHEBI:57856"/>
        <dbReference type="ChEBI" id="CHEBI:59789"/>
        <dbReference type="ChEBI" id="CHEBI:62729"/>
        <dbReference type="ChEBI" id="CHEBI:62731"/>
        <dbReference type="EC" id="2.1.1.222"/>
    </reaction>
</comment>
<dbReference type="Gene3D" id="3.40.50.150">
    <property type="entry name" value="Vaccinia Virus protein VP39"/>
    <property type="match status" value="1"/>
</dbReference>
<dbReference type="HAMAP" id="MF_00472">
    <property type="entry name" value="UbiG"/>
    <property type="match status" value="1"/>
</dbReference>
<dbReference type="GO" id="GO:0032259">
    <property type="term" value="P:methylation"/>
    <property type="evidence" value="ECO:0007669"/>
    <property type="project" value="UniProtKB-KW"/>
</dbReference>
<dbReference type="CDD" id="cd02440">
    <property type="entry name" value="AdoMet_MTases"/>
    <property type="match status" value="1"/>
</dbReference>
<dbReference type="EMBL" id="BAABWN010000006">
    <property type="protein sequence ID" value="GAA6168407.1"/>
    <property type="molecule type" value="Genomic_DNA"/>
</dbReference>
<accession>A0ABQ0AA14</accession>
<dbReference type="Pfam" id="PF13489">
    <property type="entry name" value="Methyltransf_23"/>
    <property type="match status" value="1"/>
</dbReference>
<comment type="function">
    <text evidence="5">O-methyltransferase that catalyzes the 2 O-methylation steps in the ubiquinone biosynthetic pathway.</text>
</comment>
<dbReference type="NCBIfam" id="TIGR01983">
    <property type="entry name" value="UbiG"/>
    <property type="match status" value="1"/>
</dbReference>
<keyword evidence="1 5" id="KW-0489">Methyltransferase</keyword>
<comment type="catalytic activity">
    <reaction evidence="5">
        <text>a 3-demethylubiquinol + S-adenosyl-L-methionine = a ubiquinol + S-adenosyl-L-homocysteine + H(+)</text>
        <dbReference type="Rhea" id="RHEA:44380"/>
        <dbReference type="Rhea" id="RHEA-COMP:9566"/>
        <dbReference type="Rhea" id="RHEA-COMP:10914"/>
        <dbReference type="ChEBI" id="CHEBI:15378"/>
        <dbReference type="ChEBI" id="CHEBI:17976"/>
        <dbReference type="ChEBI" id="CHEBI:57856"/>
        <dbReference type="ChEBI" id="CHEBI:59789"/>
        <dbReference type="ChEBI" id="CHEBI:84422"/>
        <dbReference type="EC" id="2.1.1.64"/>
    </reaction>
</comment>
<evidence type="ECO:0000313" key="6">
    <source>
        <dbReference type="EMBL" id="GAA6168407.1"/>
    </source>
</evidence>
<dbReference type="InterPro" id="IPR010233">
    <property type="entry name" value="UbiG_MeTrfase"/>
</dbReference>
<reference evidence="6 7" key="1">
    <citation type="submission" date="2024-04" db="EMBL/GenBank/DDBJ databases">
        <title>Draft genome sequence of Sessilibacter corallicola NBRC 116591.</title>
        <authorList>
            <person name="Miyakawa T."/>
            <person name="Kusuya Y."/>
            <person name="Miura T."/>
        </authorList>
    </citation>
    <scope>NUCLEOTIDE SEQUENCE [LARGE SCALE GENOMIC DNA]</scope>
    <source>
        <strain evidence="6 7">KU-00831-HH</strain>
    </source>
</reference>
<feature type="binding site" evidence="5">
    <location>
        <position position="76"/>
    </location>
    <ligand>
        <name>S-adenosyl-L-methionine</name>
        <dbReference type="ChEBI" id="CHEBI:59789"/>
    </ligand>
</feature>
<protein>
    <recommendedName>
        <fullName evidence="5">Ubiquinone biosynthesis O-methyltransferase</fullName>
    </recommendedName>
    <alternativeName>
        <fullName evidence="5">2-polyprenyl-6-hydroxyphenol methylase</fullName>
        <ecNumber evidence="5">2.1.1.222</ecNumber>
    </alternativeName>
    <alternativeName>
        <fullName evidence="5">3-demethylubiquinone 3-O-methyltransferase</fullName>
        <ecNumber evidence="5">2.1.1.64</ecNumber>
    </alternativeName>
</protein>
<evidence type="ECO:0000256" key="5">
    <source>
        <dbReference type="HAMAP-Rule" id="MF_00472"/>
    </source>
</evidence>
<dbReference type="EC" id="2.1.1.222" evidence="5"/>
<feature type="binding site" evidence="5">
    <location>
        <position position="55"/>
    </location>
    <ligand>
        <name>S-adenosyl-L-methionine</name>
        <dbReference type="ChEBI" id="CHEBI:59789"/>
    </ligand>
</feature>
<keyword evidence="4 5" id="KW-0949">S-adenosyl-L-methionine</keyword>
<name>A0ABQ0AA14_9GAMM</name>
<dbReference type="PANTHER" id="PTHR43464">
    <property type="entry name" value="METHYLTRANSFERASE"/>
    <property type="match status" value="1"/>
</dbReference>
<keyword evidence="3 5" id="KW-0831">Ubiquinone biosynthesis</keyword>
<feature type="binding site" evidence="5">
    <location>
        <position position="36"/>
    </location>
    <ligand>
        <name>S-adenosyl-L-methionine</name>
        <dbReference type="ChEBI" id="CHEBI:59789"/>
    </ligand>
</feature>
<organism evidence="6 7">
    <name type="scientific">Sessilibacter corallicola</name>
    <dbReference type="NCBI Taxonomy" id="2904075"/>
    <lineage>
        <taxon>Bacteria</taxon>
        <taxon>Pseudomonadati</taxon>
        <taxon>Pseudomonadota</taxon>
        <taxon>Gammaproteobacteria</taxon>
        <taxon>Cellvibrionales</taxon>
        <taxon>Cellvibrionaceae</taxon>
        <taxon>Sessilibacter</taxon>
    </lineage>
</organism>